<dbReference type="PROSITE" id="PS00975">
    <property type="entry name" value="NMT_1"/>
    <property type="match status" value="1"/>
</dbReference>
<evidence type="ECO:0000256" key="6">
    <source>
        <dbReference type="RuleBase" id="RU000586"/>
    </source>
</evidence>
<feature type="compositionally biased region" description="Basic and acidic residues" evidence="8">
    <location>
        <begin position="43"/>
        <end position="52"/>
    </location>
</feature>
<evidence type="ECO:0000256" key="3">
    <source>
        <dbReference type="ARBA" id="ARBA00022240"/>
    </source>
</evidence>
<protein>
    <recommendedName>
        <fullName evidence="3 6">Glycylpeptide N-tetradecanoyltransferase</fullName>
        <ecNumber evidence="2 6">2.3.1.97</ecNumber>
    </recommendedName>
</protein>
<comment type="catalytic activity">
    <reaction evidence="6">
        <text>N-terminal glycyl-[protein] + tetradecanoyl-CoA = N-tetradecanoylglycyl-[protein] + CoA + H(+)</text>
        <dbReference type="Rhea" id="RHEA:15521"/>
        <dbReference type="Rhea" id="RHEA-COMP:12666"/>
        <dbReference type="Rhea" id="RHEA-COMP:12667"/>
        <dbReference type="ChEBI" id="CHEBI:15378"/>
        <dbReference type="ChEBI" id="CHEBI:57287"/>
        <dbReference type="ChEBI" id="CHEBI:57385"/>
        <dbReference type="ChEBI" id="CHEBI:64723"/>
        <dbReference type="ChEBI" id="CHEBI:133050"/>
        <dbReference type="EC" id="2.3.1.97"/>
    </reaction>
</comment>
<dbReference type="SUPFAM" id="SSF55729">
    <property type="entry name" value="Acyl-CoA N-acyltransferases (Nat)"/>
    <property type="match status" value="2"/>
</dbReference>
<keyword evidence="5 6" id="KW-0012">Acyltransferase</keyword>
<dbReference type="PANTHER" id="PTHR11377:SF5">
    <property type="entry name" value="GLYCYLPEPTIDE N-TETRADECANOYLTRANSFERASE"/>
    <property type="match status" value="1"/>
</dbReference>
<dbReference type="PANTHER" id="PTHR11377">
    <property type="entry name" value="N-MYRISTOYL TRANSFERASE"/>
    <property type="match status" value="1"/>
</dbReference>
<evidence type="ECO:0000313" key="11">
    <source>
        <dbReference type="EMBL" id="ORX74032.1"/>
    </source>
</evidence>
<comment type="similarity">
    <text evidence="1 7">Belongs to the NMT family.</text>
</comment>
<dbReference type="InterPro" id="IPR022678">
    <property type="entry name" value="NMT_CS"/>
</dbReference>
<evidence type="ECO:0000256" key="5">
    <source>
        <dbReference type="ARBA" id="ARBA00023315"/>
    </source>
</evidence>
<comment type="function">
    <text evidence="6">Adds a myristoyl group to the N-terminal glycine residue of certain cellular proteins.</text>
</comment>
<dbReference type="PIRSF" id="PIRSF015892">
    <property type="entry name" value="N-myristl_transf"/>
    <property type="match status" value="1"/>
</dbReference>
<feature type="domain" description="Glycylpeptide N-tetradecanoyltransferase C-terminal" evidence="10">
    <location>
        <begin position="226"/>
        <end position="427"/>
    </location>
</feature>
<keyword evidence="4 6" id="KW-0808">Transferase</keyword>
<evidence type="ECO:0000256" key="2">
    <source>
        <dbReference type="ARBA" id="ARBA00012923"/>
    </source>
</evidence>
<dbReference type="GO" id="GO:0004379">
    <property type="term" value="F:glycylpeptide N-tetradecanoyltransferase activity"/>
    <property type="evidence" value="ECO:0007669"/>
    <property type="project" value="UniProtKB-EC"/>
</dbReference>
<name>A0A1Y1WKL9_9FUNG</name>
<dbReference type="InterPro" id="IPR022677">
    <property type="entry name" value="NMT_C"/>
</dbReference>
<evidence type="ECO:0000256" key="7">
    <source>
        <dbReference type="RuleBase" id="RU004178"/>
    </source>
</evidence>
<sequence>MQLLQQLGAQSLVDAPTSKLRREEEEEKNTKHEFWETQPVPKSTDEVKEDGPLHPPLKPEQIPKDPYPLPPSLSWCLVDIEVEEQMQEMHDLLMDHYVEDVDSKFRFNYSTEFLRWALLPPNVRKDWHIGVRDAATGALVAFISGIPVEVMVRDKTITMAEINFLCVHKGLRSQRLAPLLIKEVTRHVHQVGIFQAVYTAGRQLPKPVSTCRYFHRSLNPRKLMDAGFSKKVSGPDLVKLMSMLRLPPQTSTPGLRPMRKGDVSQVRKLLNRYLKNRCEVLPIFKTDAEVAHWFLPREDVMWTYVVDDAEHPGKLSDFFSFYSLPSSVLKSNKQGSTTVRGTIKPVYLFYYGTKTDYEALAKQKQNELIKGRLVELMQDMLVLAKAAGFDVVNCLHMMDNREFLEELGFGPGDGFLRYYFYNWLARPFEPSKIGLVML</sequence>
<feature type="compositionally biased region" description="Basic and acidic residues" evidence="8">
    <location>
        <begin position="20"/>
        <end position="35"/>
    </location>
</feature>
<dbReference type="Pfam" id="PF01233">
    <property type="entry name" value="NMT"/>
    <property type="match status" value="1"/>
</dbReference>
<dbReference type="FunFam" id="3.40.630.170:FF:000003">
    <property type="entry name" value="Glycylpeptide N-tetradecanoyltransferase"/>
    <property type="match status" value="1"/>
</dbReference>
<dbReference type="EC" id="2.3.1.97" evidence="2 6"/>
<dbReference type="Pfam" id="PF02799">
    <property type="entry name" value="NMT_C"/>
    <property type="match status" value="1"/>
</dbReference>
<organism evidence="11 12">
    <name type="scientific">Linderina pennispora</name>
    <dbReference type="NCBI Taxonomy" id="61395"/>
    <lineage>
        <taxon>Eukaryota</taxon>
        <taxon>Fungi</taxon>
        <taxon>Fungi incertae sedis</taxon>
        <taxon>Zoopagomycota</taxon>
        <taxon>Kickxellomycotina</taxon>
        <taxon>Kickxellomycetes</taxon>
        <taxon>Kickxellales</taxon>
        <taxon>Kickxellaceae</taxon>
        <taxon>Linderina</taxon>
    </lineage>
</organism>
<evidence type="ECO:0000256" key="8">
    <source>
        <dbReference type="SAM" id="MobiDB-lite"/>
    </source>
</evidence>
<dbReference type="RefSeq" id="XP_040747243.1">
    <property type="nucleotide sequence ID" value="XM_040885018.1"/>
</dbReference>
<evidence type="ECO:0000259" key="10">
    <source>
        <dbReference type="Pfam" id="PF02799"/>
    </source>
</evidence>
<dbReference type="InterPro" id="IPR000903">
    <property type="entry name" value="NMT"/>
</dbReference>
<feature type="region of interest" description="Disordered" evidence="8">
    <location>
        <begin position="1"/>
        <end position="64"/>
    </location>
</feature>
<evidence type="ECO:0000256" key="1">
    <source>
        <dbReference type="ARBA" id="ARBA00009469"/>
    </source>
</evidence>
<reference evidence="11 12" key="1">
    <citation type="submission" date="2016-07" db="EMBL/GenBank/DDBJ databases">
        <title>Pervasive Adenine N6-methylation of Active Genes in Fungi.</title>
        <authorList>
            <consortium name="DOE Joint Genome Institute"/>
            <person name="Mondo S.J."/>
            <person name="Dannebaum R.O."/>
            <person name="Kuo R.C."/>
            <person name="Labutti K."/>
            <person name="Haridas S."/>
            <person name="Kuo A."/>
            <person name="Salamov A."/>
            <person name="Ahrendt S.R."/>
            <person name="Lipzen A."/>
            <person name="Sullivan W."/>
            <person name="Andreopoulos W.B."/>
            <person name="Clum A."/>
            <person name="Lindquist E."/>
            <person name="Daum C."/>
            <person name="Ramamoorthy G.K."/>
            <person name="Gryganskyi A."/>
            <person name="Culley D."/>
            <person name="Magnuson J.K."/>
            <person name="James T.Y."/>
            <person name="O'Malley M.A."/>
            <person name="Stajich J.E."/>
            <person name="Spatafora J.W."/>
            <person name="Visel A."/>
            <person name="Grigoriev I.V."/>
        </authorList>
    </citation>
    <scope>NUCLEOTIDE SEQUENCE [LARGE SCALE GENOMIC DNA]</scope>
    <source>
        <strain evidence="11 12">ATCC 12442</strain>
    </source>
</reference>
<dbReference type="GeneID" id="63801666"/>
<feature type="domain" description="Glycylpeptide N-tetradecanoyltransferase N-terminal" evidence="9">
    <location>
        <begin position="55"/>
        <end position="211"/>
    </location>
</feature>
<evidence type="ECO:0000313" key="12">
    <source>
        <dbReference type="Proteomes" id="UP000193922"/>
    </source>
</evidence>
<dbReference type="InterPro" id="IPR022676">
    <property type="entry name" value="NMT_N"/>
</dbReference>
<keyword evidence="12" id="KW-1185">Reference proteome</keyword>
<evidence type="ECO:0000259" key="9">
    <source>
        <dbReference type="Pfam" id="PF01233"/>
    </source>
</evidence>
<dbReference type="GO" id="GO:0005737">
    <property type="term" value="C:cytoplasm"/>
    <property type="evidence" value="ECO:0007669"/>
    <property type="project" value="TreeGrafter"/>
</dbReference>
<accession>A0A1Y1WKL9</accession>
<gene>
    <name evidence="11" type="ORF">DL89DRAFT_242842</name>
</gene>
<dbReference type="OrthoDB" id="60315at2759"/>
<comment type="caution">
    <text evidence="11">The sequence shown here is derived from an EMBL/GenBank/DDBJ whole genome shotgun (WGS) entry which is preliminary data.</text>
</comment>
<evidence type="ECO:0000256" key="4">
    <source>
        <dbReference type="ARBA" id="ARBA00022679"/>
    </source>
</evidence>
<dbReference type="EMBL" id="MCFD01000001">
    <property type="protein sequence ID" value="ORX74032.1"/>
    <property type="molecule type" value="Genomic_DNA"/>
</dbReference>
<dbReference type="STRING" id="61395.A0A1Y1WKL9"/>
<dbReference type="InterPro" id="IPR016181">
    <property type="entry name" value="Acyl_CoA_acyltransferase"/>
</dbReference>
<dbReference type="Proteomes" id="UP000193922">
    <property type="component" value="Unassembled WGS sequence"/>
</dbReference>
<dbReference type="Gene3D" id="3.40.630.170">
    <property type="match status" value="1"/>
</dbReference>
<dbReference type="AlphaFoldDB" id="A0A1Y1WKL9"/>
<proteinExistence type="inferred from homology"/>